<proteinExistence type="inferred from homology"/>
<comment type="similarity">
    <text evidence="1">Belongs to the FAM221 family.</text>
</comment>
<protein>
    <recommendedName>
        <fullName evidence="2">Protein FAM221A</fullName>
    </recommendedName>
</protein>
<dbReference type="InterPro" id="IPR026755">
    <property type="entry name" value="Fam221a/b"/>
</dbReference>
<name>A0AAN8MC75_9TELE</name>
<dbReference type="Proteomes" id="UP001356427">
    <property type="component" value="Unassembled WGS sequence"/>
</dbReference>
<reference evidence="4 5" key="1">
    <citation type="submission" date="2021-04" db="EMBL/GenBank/DDBJ databases">
        <authorList>
            <person name="De Guttry C."/>
            <person name="Zahm M."/>
            <person name="Klopp C."/>
            <person name="Cabau C."/>
            <person name="Louis A."/>
            <person name="Berthelot C."/>
            <person name="Parey E."/>
            <person name="Roest Crollius H."/>
            <person name="Montfort J."/>
            <person name="Robinson-Rechavi M."/>
            <person name="Bucao C."/>
            <person name="Bouchez O."/>
            <person name="Gislard M."/>
            <person name="Lluch J."/>
            <person name="Milhes M."/>
            <person name="Lampietro C."/>
            <person name="Lopez Roques C."/>
            <person name="Donnadieu C."/>
            <person name="Braasch I."/>
            <person name="Desvignes T."/>
            <person name="Postlethwait J."/>
            <person name="Bobe J."/>
            <person name="Wedekind C."/>
            <person name="Guiguen Y."/>
        </authorList>
    </citation>
    <scope>NUCLEOTIDE SEQUENCE [LARGE SCALE GENOMIC DNA]</scope>
    <source>
        <strain evidence="4">Cs_M1</strain>
        <tissue evidence="4">Blood</tissue>
    </source>
</reference>
<evidence type="ECO:0000256" key="2">
    <source>
        <dbReference type="ARBA" id="ARBA00039630"/>
    </source>
</evidence>
<dbReference type="PANTHER" id="PTHR31214">
    <property type="entry name" value="PROTEIN FAM221A-RELATED"/>
    <property type="match status" value="1"/>
</dbReference>
<keyword evidence="5" id="KW-1185">Reference proteome</keyword>
<evidence type="ECO:0000256" key="3">
    <source>
        <dbReference type="SAM" id="MobiDB-lite"/>
    </source>
</evidence>
<evidence type="ECO:0000256" key="1">
    <source>
        <dbReference type="ARBA" id="ARBA00011026"/>
    </source>
</evidence>
<feature type="compositionally biased region" description="Polar residues" evidence="3">
    <location>
        <begin position="283"/>
        <end position="312"/>
    </location>
</feature>
<gene>
    <name evidence="4" type="ORF">J4Q44_G00034350</name>
</gene>
<feature type="compositionally biased region" description="Basic and acidic residues" evidence="3">
    <location>
        <begin position="270"/>
        <end position="279"/>
    </location>
</feature>
<dbReference type="EMBL" id="JAGTTL010000002">
    <property type="protein sequence ID" value="KAK6327789.1"/>
    <property type="molecule type" value="Genomic_DNA"/>
</dbReference>
<accession>A0AAN8MC75</accession>
<dbReference type="AlphaFoldDB" id="A0AAN8MC75"/>
<feature type="region of interest" description="Disordered" evidence="3">
    <location>
        <begin position="270"/>
        <end position="321"/>
    </location>
</feature>
<organism evidence="4 5">
    <name type="scientific">Coregonus suidteri</name>
    <dbReference type="NCBI Taxonomy" id="861788"/>
    <lineage>
        <taxon>Eukaryota</taxon>
        <taxon>Metazoa</taxon>
        <taxon>Chordata</taxon>
        <taxon>Craniata</taxon>
        <taxon>Vertebrata</taxon>
        <taxon>Euteleostomi</taxon>
        <taxon>Actinopterygii</taxon>
        <taxon>Neopterygii</taxon>
        <taxon>Teleostei</taxon>
        <taxon>Protacanthopterygii</taxon>
        <taxon>Salmoniformes</taxon>
        <taxon>Salmonidae</taxon>
        <taxon>Coregoninae</taxon>
        <taxon>Coregonus</taxon>
    </lineage>
</organism>
<dbReference type="PANTHER" id="PTHR31214:SF2">
    <property type="entry name" value="PROTEIN FAM221A"/>
    <property type="match status" value="1"/>
</dbReference>
<evidence type="ECO:0000313" key="5">
    <source>
        <dbReference type="Proteomes" id="UP001356427"/>
    </source>
</evidence>
<evidence type="ECO:0000313" key="4">
    <source>
        <dbReference type="EMBL" id="KAK6327789.1"/>
    </source>
</evidence>
<sequence length="321" mass="35633">MERICLDKTASKAVDDYLEYRRIVGEDDGGRLFSPEEYEKYKRTELPKRLHNRLYVSFGVPGGIDCKLIGPETPCFCTHRYKQHQTDFEEVPLERPIALPCRVRGCRCLAFQYVHLNGSQPVRCRCKHSAYDHSETTEHLCGKCSSCSGFRSPFSCGCGQPSSAHQTLVETKAERESRGRPVGRDVPYAAMGGLTGFSSLADGYLRLDDSGAGAPPLSVLSSQQEHVFEKAYGPAAGSGPTEESSVTSVTRALSDLGTREEEDMAYFERRYQERAEKMAAKQKASSSRGRPSTKPTTSLSSMQPTKQPTKSFTKLEKRTNS</sequence>
<dbReference type="Pfam" id="PF14753">
    <property type="entry name" value="FAM221"/>
    <property type="match status" value="1"/>
</dbReference>
<comment type="caution">
    <text evidence="4">The sequence shown here is derived from an EMBL/GenBank/DDBJ whole genome shotgun (WGS) entry which is preliminary data.</text>
</comment>